<dbReference type="Proteomes" id="UP000295447">
    <property type="component" value="Unassembled WGS sequence"/>
</dbReference>
<dbReference type="OrthoDB" id="2389872at2"/>
<protein>
    <recommendedName>
        <fullName evidence="1">Antitoxin FitA-like ribbon-helix-helix domain-containing protein</fullName>
    </recommendedName>
</protein>
<organism evidence="2 3">
    <name type="scientific">Kribbella kalugense</name>
    <dbReference type="NCBI Taxonomy" id="2512221"/>
    <lineage>
        <taxon>Bacteria</taxon>
        <taxon>Bacillati</taxon>
        <taxon>Actinomycetota</taxon>
        <taxon>Actinomycetes</taxon>
        <taxon>Propionibacteriales</taxon>
        <taxon>Kribbellaceae</taxon>
        <taxon>Kribbella</taxon>
    </lineage>
</organism>
<keyword evidence="3" id="KW-1185">Reference proteome</keyword>
<dbReference type="AlphaFoldDB" id="A0A4R7ZXC9"/>
<gene>
    <name evidence="2" type="ORF">EV650_1653</name>
</gene>
<accession>A0A4R7ZXC9</accession>
<dbReference type="GO" id="GO:0006355">
    <property type="term" value="P:regulation of DNA-templated transcription"/>
    <property type="evidence" value="ECO:0007669"/>
    <property type="project" value="InterPro"/>
</dbReference>
<evidence type="ECO:0000313" key="2">
    <source>
        <dbReference type="EMBL" id="TDW22807.1"/>
    </source>
</evidence>
<comment type="caution">
    <text evidence="2">The sequence shown here is derived from an EMBL/GenBank/DDBJ whole genome shotgun (WGS) entry which is preliminary data.</text>
</comment>
<dbReference type="InterPro" id="IPR010985">
    <property type="entry name" value="Ribbon_hlx_hlx"/>
</dbReference>
<sequence length="76" mass="8509">MATLTVRNVPEETHHALRRRAAQHNRSMEAEARAILEAAVDVPPNFIEDWLDSAEDLRGEALELPERTAPREIGPA</sequence>
<dbReference type="Gene3D" id="1.10.1220.10">
    <property type="entry name" value="Met repressor-like"/>
    <property type="match status" value="1"/>
</dbReference>
<dbReference type="InterPro" id="IPR053853">
    <property type="entry name" value="FitA-like_RHH"/>
</dbReference>
<evidence type="ECO:0000259" key="1">
    <source>
        <dbReference type="Pfam" id="PF22513"/>
    </source>
</evidence>
<dbReference type="Pfam" id="PF22513">
    <property type="entry name" value="FitA-like_RHH"/>
    <property type="match status" value="1"/>
</dbReference>
<name>A0A4R7ZXC9_9ACTN</name>
<reference evidence="2 3" key="1">
    <citation type="submission" date="2019-03" db="EMBL/GenBank/DDBJ databases">
        <title>Genomic Encyclopedia of Type Strains, Phase III (KMG-III): the genomes of soil and plant-associated and newly described type strains.</title>
        <authorList>
            <person name="Whitman W."/>
        </authorList>
    </citation>
    <scope>NUCLEOTIDE SEQUENCE [LARGE SCALE GENOMIC DNA]</scope>
    <source>
        <strain evidence="2 3">VKM Ac-2570</strain>
    </source>
</reference>
<proteinExistence type="predicted"/>
<feature type="domain" description="Antitoxin FitA-like ribbon-helix-helix" evidence="1">
    <location>
        <begin position="2"/>
        <end position="40"/>
    </location>
</feature>
<dbReference type="InterPro" id="IPR013321">
    <property type="entry name" value="Arc_rbn_hlx_hlx"/>
</dbReference>
<evidence type="ECO:0000313" key="3">
    <source>
        <dbReference type="Proteomes" id="UP000295447"/>
    </source>
</evidence>
<dbReference type="EMBL" id="SODF01000001">
    <property type="protein sequence ID" value="TDW22807.1"/>
    <property type="molecule type" value="Genomic_DNA"/>
</dbReference>
<dbReference type="SUPFAM" id="SSF47598">
    <property type="entry name" value="Ribbon-helix-helix"/>
    <property type="match status" value="1"/>
</dbReference>